<dbReference type="AlphaFoldDB" id="A0AAI8TRF0"/>
<evidence type="ECO:0000256" key="1">
    <source>
        <dbReference type="SAM" id="MobiDB-lite"/>
    </source>
</evidence>
<feature type="region of interest" description="Disordered" evidence="1">
    <location>
        <begin position="209"/>
        <end position="232"/>
    </location>
</feature>
<dbReference type="Proteomes" id="UP001241092">
    <property type="component" value="Chromosome"/>
</dbReference>
<accession>A0AAI8TRF0</accession>
<keyword evidence="2" id="KW-0812">Transmembrane</keyword>
<reference evidence="3" key="1">
    <citation type="submission" date="2023-03" db="EMBL/GenBank/DDBJ databases">
        <title>Draft genome sequence of a Mycolicibacterium mageritense strain H4_3_1 isolated from a hybrid biological-inorganic system reactor.</title>
        <authorList>
            <person name="Feng X."/>
            <person name="Kazama D."/>
            <person name="Sato K."/>
            <person name="Kobayashi H."/>
        </authorList>
    </citation>
    <scope>NUCLEOTIDE SEQUENCE</scope>
    <source>
        <strain evidence="3">H4_3_1</strain>
    </source>
</reference>
<evidence type="ECO:0000313" key="3">
    <source>
        <dbReference type="EMBL" id="BDY29523.1"/>
    </source>
</evidence>
<proteinExistence type="predicted"/>
<protein>
    <submittedName>
        <fullName evidence="3">Uncharacterized protein</fullName>
    </submittedName>
</protein>
<feature type="transmembrane region" description="Helical" evidence="2">
    <location>
        <begin position="182"/>
        <end position="202"/>
    </location>
</feature>
<name>A0AAI8TRF0_MYCME</name>
<evidence type="ECO:0000313" key="4">
    <source>
        <dbReference type="Proteomes" id="UP001241092"/>
    </source>
</evidence>
<sequence length="232" mass="23290">MNVAQFLRSVVRRPLALAFLAILGAIAGYVGLSSASSVYQSTAVAVVIPPGSGSPDAGLNPLINLNNNTAQLTAIVATALQTDGGHKAAADAGGTGNFTVNTTFGDAAVYAQLTSQLVIVADGPDADSARAAAAALVEYAHACLNKIQLDSAVPVVNNALLIPSVEPSQAVKLPTSGVRAGAAYALGAVLGGLALLLILDAAREVIRRPGKHSRTEESATEPDGASRSDANA</sequence>
<evidence type="ECO:0000256" key="2">
    <source>
        <dbReference type="SAM" id="Phobius"/>
    </source>
</evidence>
<organism evidence="3 4">
    <name type="scientific">Mycolicibacterium mageritense</name>
    <name type="common">Mycobacterium mageritense</name>
    <dbReference type="NCBI Taxonomy" id="53462"/>
    <lineage>
        <taxon>Bacteria</taxon>
        <taxon>Bacillati</taxon>
        <taxon>Actinomycetota</taxon>
        <taxon>Actinomycetes</taxon>
        <taxon>Mycobacteriales</taxon>
        <taxon>Mycobacteriaceae</taxon>
        <taxon>Mycolicibacterium</taxon>
    </lineage>
</organism>
<dbReference type="EMBL" id="AP027452">
    <property type="protein sequence ID" value="BDY29523.1"/>
    <property type="molecule type" value="Genomic_DNA"/>
</dbReference>
<keyword evidence="2" id="KW-0472">Membrane</keyword>
<gene>
    <name evidence="3" type="ORF">hbim_03461</name>
</gene>
<keyword evidence="2" id="KW-1133">Transmembrane helix</keyword>